<dbReference type="EMBL" id="AEUU02000001">
    <property type="protein sequence ID" value="EGJ26596.1"/>
    <property type="molecule type" value="Genomic_DNA"/>
</dbReference>
<sequence length="53" mass="6062">MFSRYPNGEWGYVVTKGNFEVTKDVIVNGWISSLGGGYFNPGYKGEYYENNKK</sequence>
<name>A0ABN0CTQ9_STRPO</name>
<gene>
    <name evidence="1" type="ORF">STRPO_0788</name>
</gene>
<keyword evidence="2" id="KW-1185">Reference proteome</keyword>
<comment type="caution">
    <text evidence="1">The sequence shown here is derived from an EMBL/GenBank/DDBJ whole genome shotgun (WGS) entry which is preliminary data.</text>
</comment>
<dbReference type="NCBIfam" id="NF033837">
    <property type="entry name" value="GarQ_core"/>
    <property type="match status" value="1"/>
</dbReference>
<accession>A0ABN0CTQ9</accession>
<organism evidence="1 2">
    <name type="scientific">Streptococcus porcinus str. Jelinkova 176</name>
    <dbReference type="NCBI Taxonomy" id="873448"/>
    <lineage>
        <taxon>Bacteria</taxon>
        <taxon>Bacillati</taxon>
        <taxon>Bacillota</taxon>
        <taxon>Bacilli</taxon>
        <taxon>Lactobacillales</taxon>
        <taxon>Streptococcaceae</taxon>
        <taxon>Streptococcus</taxon>
    </lineage>
</organism>
<dbReference type="Proteomes" id="UP000005356">
    <property type="component" value="Unassembled WGS sequence"/>
</dbReference>
<evidence type="ECO:0008006" key="3">
    <source>
        <dbReference type="Google" id="ProtNLM"/>
    </source>
</evidence>
<proteinExistence type="predicted"/>
<evidence type="ECO:0000313" key="1">
    <source>
        <dbReference type="EMBL" id="EGJ26596.1"/>
    </source>
</evidence>
<evidence type="ECO:0000313" key="2">
    <source>
        <dbReference type="Proteomes" id="UP000005356"/>
    </source>
</evidence>
<reference evidence="1 2" key="1">
    <citation type="journal article" date="2014" name="Int. J. Syst. Evol. Microbiol.">
        <title>Phylogenomics and the dynamic genome evolution of the genus Streptococcus.</title>
        <authorList>
            <consortium name="The Broad Institute Genome Sequencing Platform"/>
            <person name="Richards V.P."/>
            <person name="Palmer S.R."/>
            <person name="Pavinski Bitar P.D."/>
            <person name="Qin X."/>
            <person name="Weinstock G.M."/>
            <person name="Highlander S.K."/>
            <person name="Town C.D."/>
            <person name="Burne R.A."/>
            <person name="Stanhope M.J."/>
        </authorList>
    </citation>
    <scope>NUCLEOTIDE SEQUENCE [LARGE SCALE GENOMIC DNA]</scope>
    <source>
        <strain evidence="1 2">Jelinkova 176</strain>
    </source>
</reference>
<protein>
    <recommendedName>
        <fullName evidence="3">Bacteriocin</fullName>
    </recommendedName>
</protein>